<protein>
    <submittedName>
        <fullName evidence="2">GNAT family N-acetyltransferase</fullName>
    </submittedName>
</protein>
<organism evidence="2 3">
    <name type="scientific">Brachybacterium halotolerans</name>
    <dbReference type="NCBI Taxonomy" id="2795215"/>
    <lineage>
        <taxon>Bacteria</taxon>
        <taxon>Bacillati</taxon>
        <taxon>Actinomycetota</taxon>
        <taxon>Actinomycetes</taxon>
        <taxon>Micrococcales</taxon>
        <taxon>Dermabacteraceae</taxon>
        <taxon>Brachybacterium</taxon>
    </lineage>
</organism>
<dbReference type="EMBL" id="JAEDAJ010000001">
    <property type="protein sequence ID" value="MBK0330231.1"/>
    <property type="molecule type" value="Genomic_DNA"/>
</dbReference>
<evidence type="ECO:0000313" key="2">
    <source>
        <dbReference type="EMBL" id="MBK0330231.1"/>
    </source>
</evidence>
<dbReference type="InterPro" id="IPR016181">
    <property type="entry name" value="Acyl_CoA_acyltransferase"/>
</dbReference>
<dbReference type="PROSITE" id="PS51186">
    <property type="entry name" value="GNAT"/>
    <property type="match status" value="1"/>
</dbReference>
<accession>A0ABS1B6I9</accession>
<evidence type="ECO:0000313" key="3">
    <source>
        <dbReference type="Proteomes" id="UP000612352"/>
    </source>
</evidence>
<dbReference type="PANTHER" id="PTHR43792">
    <property type="entry name" value="GNAT FAMILY, PUTATIVE (AFU_ORTHOLOGUE AFUA_3G00765)-RELATED-RELATED"/>
    <property type="match status" value="1"/>
</dbReference>
<dbReference type="PANTHER" id="PTHR43792:SF1">
    <property type="entry name" value="N-ACETYLTRANSFERASE DOMAIN-CONTAINING PROTEIN"/>
    <property type="match status" value="1"/>
</dbReference>
<comment type="caution">
    <text evidence="2">The sequence shown here is derived from an EMBL/GenBank/DDBJ whole genome shotgun (WGS) entry which is preliminary data.</text>
</comment>
<dbReference type="RefSeq" id="WP_200500869.1">
    <property type="nucleotide sequence ID" value="NZ_JAEDAJ010000001.1"/>
</dbReference>
<dbReference type="SUPFAM" id="SSF55729">
    <property type="entry name" value="Acyl-CoA N-acyltransferases (Nat)"/>
    <property type="match status" value="1"/>
</dbReference>
<dbReference type="Proteomes" id="UP000612352">
    <property type="component" value="Unassembled WGS sequence"/>
</dbReference>
<proteinExistence type="predicted"/>
<keyword evidence="3" id="KW-1185">Reference proteome</keyword>
<name>A0ABS1B6I9_9MICO</name>
<dbReference type="InterPro" id="IPR000182">
    <property type="entry name" value="GNAT_dom"/>
</dbReference>
<dbReference type="InterPro" id="IPR051531">
    <property type="entry name" value="N-acetyltransferase"/>
</dbReference>
<evidence type="ECO:0000259" key="1">
    <source>
        <dbReference type="PROSITE" id="PS51186"/>
    </source>
</evidence>
<reference evidence="2 3" key="1">
    <citation type="submission" date="2020-12" db="EMBL/GenBank/DDBJ databases">
        <title>Brachybacterium sp. MASK1Z-5, whole genome shotgun sequence.</title>
        <authorList>
            <person name="Tuo L."/>
        </authorList>
    </citation>
    <scope>NUCLEOTIDE SEQUENCE [LARGE SCALE GENOMIC DNA]</scope>
    <source>
        <strain evidence="2 3">MASK1Z-5</strain>
    </source>
</reference>
<dbReference type="Pfam" id="PF13302">
    <property type="entry name" value="Acetyltransf_3"/>
    <property type="match status" value="1"/>
</dbReference>
<feature type="domain" description="N-acetyltransferase" evidence="1">
    <location>
        <begin position="17"/>
        <end position="179"/>
    </location>
</feature>
<dbReference type="Gene3D" id="3.40.630.30">
    <property type="match status" value="1"/>
</dbReference>
<gene>
    <name evidence="2" type="ORF">I8D64_02280</name>
</gene>
<sequence>MTTTLADLDWPLRTERLTLRRARAEDAEAIWPWYGRPEVHEWTYGLPASRAAHIETWEQSLAARIVGELDGRVIAVGGVMVQDAWSQRQAIAAAHRSQGELSWVLDPGVHGQGLGTEYAAALLRIAIAGLGLHRVEASCFAANAPSARIMEKIGLRCEGIFRGESLHATRGWMDGMTWAILEEEWHAQHPGEAPAGQAPSAD</sequence>